<feature type="transmembrane region" description="Helical" evidence="2">
    <location>
        <begin position="217"/>
        <end position="241"/>
    </location>
</feature>
<protein>
    <submittedName>
        <fullName evidence="3">Uncharacterized protein</fullName>
    </submittedName>
</protein>
<organism evidence="3 4">
    <name type="scientific">Gracilariopsis chorda</name>
    <dbReference type="NCBI Taxonomy" id="448386"/>
    <lineage>
        <taxon>Eukaryota</taxon>
        <taxon>Rhodophyta</taxon>
        <taxon>Florideophyceae</taxon>
        <taxon>Rhodymeniophycidae</taxon>
        <taxon>Gracilariales</taxon>
        <taxon>Gracilariaceae</taxon>
        <taxon>Gracilariopsis</taxon>
    </lineage>
</organism>
<keyword evidence="2" id="KW-0812">Transmembrane</keyword>
<dbReference type="AlphaFoldDB" id="A0A2V3IU93"/>
<reference evidence="3 4" key="1">
    <citation type="journal article" date="2018" name="Mol. Biol. Evol.">
        <title>Analysis of the draft genome of the red seaweed Gracilariopsis chorda provides insights into genome size evolution in Rhodophyta.</title>
        <authorList>
            <person name="Lee J."/>
            <person name="Yang E.C."/>
            <person name="Graf L."/>
            <person name="Yang J.H."/>
            <person name="Qiu H."/>
            <person name="Zel Zion U."/>
            <person name="Chan C.X."/>
            <person name="Stephens T.G."/>
            <person name="Weber A.P.M."/>
            <person name="Boo G.H."/>
            <person name="Boo S.M."/>
            <person name="Kim K.M."/>
            <person name="Shin Y."/>
            <person name="Jung M."/>
            <person name="Lee S.J."/>
            <person name="Yim H.S."/>
            <person name="Lee J.H."/>
            <person name="Bhattacharya D."/>
            <person name="Yoon H.S."/>
        </authorList>
    </citation>
    <scope>NUCLEOTIDE SEQUENCE [LARGE SCALE GENOMIC DNA]</scope>
    <source>
        <strain evidence="3 4">SKKU-2015</strain>
        <tissue evidence="3">Whole body</tissue>
    </source>
</reference>
<gene>
    <name evidence="3" type="ORF">BWQ96_04598</name>
</gene>
<comment type="caution">
    <text evidence="3">The sequence shown here is derived from an EMBL/GenBank/DDBJ whole genome shotgun (WGS) entry which is preliminary data.</text>
</comment>
<dbReference type="Proteomes" id="UP000247409">
    <property type="component" value="Unassembled WGS sequence"/>
</dbReference>
<keyword evidence="2" id="KW-0472">Membrane</keyword>
<feature type="transmembrane region" description="Helical" evidence="2">
    <location>
        <begin position="316"/>
        <end position="339"/>
    </location>
</feature>
<proteinExistence type="predicted"/>
<feature type="transmembrane region" description="Helical" evidence="2">
    <location>
        <begin position="286"/>
        <end position="304"/>
    </location>
</feature>
<accession>A0A2V3IU93</accession>
<name>A0A2V3IU93_9FLOR</name>
<evidence type="ECO:0000256" key="1">
    <source>
        <dbReference type="SAM" id="MobiDB-lite"/>
    </source>
</evidence>
<evidence type="ECO:0000313" key="3">
    <source>
        <dbReference type="EMBL" id="PXF45694.1"/>
    </source>
</evidence>
<dbReference type="EMBL" id="NBIV01000055">
    <property type="protein sequence ID" value="PXF45694.1"/>
    <property type="molecule type" value="Genomic_DNA"/>
</dbReference>
<evidence type="ECO:0000313" key="4">
    <source>
        <dbReference type="Proteomes" id="UP000247409"/>
    </source>
</evidence>
<feature type="transmembrane region" description="Helical" evidence="2">
    <location>
        <begin position="261"/>
        <end position="279"/>
    </location>
</feature>
<sequence length="363" mass="39717">MSPTPRSKPLTEPIRVRSVAPYALPTAEEYADRFNNYGGGVNPLGYMGHEFAADGSYGYRPRAYPKRPLVSSRKPPLPPQPRPASFDFGMDDEDALSMPVPETSRRGIARAQVEHHQDDESTHTGCLLWSSATPSLSSPWITIVRSPVLNKYVFFVWHIALLSYSLAGLIVVTVYGFSRHSLIVCGAFCTVFARELVLVIGIVVFTCQKYPEWRERIIRLVGITTQAAANVTFSVPVILAINYPNGSSLRNELVTYMKSTPSIYLALALCSLYLLDFVFTGLPPSLGGFVLGAGLTFMIGFPGLPPGDYNLPSFFLLILASVGVSVVAGCLMKFLILSFHEPRLLRMMAASSPADVTSDGNRV</sequence>
<evidence type="ECO:0000256" key="2">
    <source>
        <dbReference type="SAM" id="Phobius"/>
    </source>
</evidence>
<keyword evidence="2" id="KW-1133">Transmembrane helix</keyword>
<feature type="transmembrane region" description="Helical" evidence="2">
    <location>
        <begin position="152"/>
        <end position="175"/>
    </location>
</feature>
<feature type="region of interest" description="Disordered" evidence="1">
    <location>
        <begin position="68"/>
        <end position="88"/>
    </location>
</feature>
<keyword evidence="4" id="KW-1185">Reference proteome</keyword>
<feature type="transmembrane region" description="Helical" evidence="2">
    <location>
        <begin position="181"/>
        <end position="205"/>
    </location>
</feature>